<sequence>MPANPAIQIRYSTEPDAPTLAALNIACFQHQSYWKNVFPNIDPQSAFPLKYARALEKLTTPDTHILSAVDGAQNNEVVGWARWTFPGDVNGTVDVSEEARGTIETSRGVLPEGANGRIYELFFETLKVKRGDWLGEGDLMLDFLATHPSSQGKGVGTQLLQWGMERADERDARIYLEATMDGYPLYAKHGWREVENLVLDFEPYGGHGTATYSLMIRDRKSERERH</sequence>
<keyword evidence="2" id="KW-1185">Reference proteome</keyword>
<evidence type="ECO:0000313" key="1">
    <source>
        <dbReference type="EMBL" id="KAK1144283.1"/>
    </source>
</evidence>
<dbReference type="EMBL" id="JAOPJF010000032">
    <property type="protein sequence ID" value="KAK1144283.1"/>
    <property type="molecule type" value="Genomic_DNA"/>
</dbReference>
<name>A0ACC3B204_9EURO</name>
<proteinExistence type="predicted"/>
<accession>A0ACC3B204</accession>
<reference evidence="1 2" key="1">
    <citation type="journal article" date="2023" name="ACS Omega">
        <title>Identification of the Neoaspergillic Acid Biosynthesis Gene Cluster by Establishing an In Vitro CRISPR-Ribonucleoprotein Genetic System in Aspergillus melleus.</title>
        <authorList>
            <person name="Yuan B."/>
            <person name="Grau M.F."/>
            <person name="Murata R.M."/>
            <person name="Torok T."/>
            <person name="Venkateswaran K."/>
            <person name="Stajich J.E."/>
            <person name="Wang C.C.C."/>
        </authorList>
    </citation>
    <scope>NUCLEOTIDE SEQUENCE [LARGE SCALE GENOMIC DNA]</scope>
    <source>
        <strain evidence="1 2">IMV 1140</strain>
    </source>
</reference>
<organism evidence="1 2">
    <name type="scientific">Aspergillus melleus</name>
    <dbReference type="NCBI Taxonomy" id="138277"/>
    <lineage>
        <taxon>Eukaryota</taxon>
        <taxon>Fungi</taxon>
        <taxon>Dikarya</taxon>
        <taxon>Ascomycota</taxon>
        <taxon>Pezizomycotina</taxon>
        <taxon>Eurotiomycetes</taxon>
        <taxon>Eurotiomycetidae</taxon>
        <taxon>Eurotiales</taxon>
        <taxon>Aspergillaceae</taxon>
        <taxon>Aspergillus</taxon>
        <taxon>Aspergillus subgen. Circumdati</taxon>
    </lineage>
</organism>
<dbReference type="Proteomes" id="UP001177260">
    <property type="component" value="Unassembled WGS sequence"/>
</dbReference>
<protein>
    <submittedName>
        <fullName evidence="1">Uncharacterized protein</fullName>
    </submittedName>
</protein>
<evidence type="ECO:0000313" key="2">
    <source>
        <dbReference type="Proteomes" id="UP001177260"/>
    </source>
</evidence>
<gene>
    <name evidence="1" type="ORF">N8T08_005696</name>
</gene>
<comment type="caution">
    <text evidence="1">The sequence shown here is derived from an EMBL/GenBank/DDBJ whole genome shotgun (WGS) entry which is preliminary data.</text>
</comment>